<evidence type="ECO:0000313" key="1">
    <source>
        <dbReference type="EMBL" id="GGV96724.1"/>
    </source>
</evidence>
<name>A0ABQ2WBA5_9ACTN</name>
<evidence type="ECO:0000313" key="2">
    <source>
        <dbReference type="Proteomes" id="UP000660675"/>
    </source>
</evidence>
<proteinExistence type="predicted"/>
<dbReference type="Proteomes" id="UP000660675">
    <property type="component" value="Unassembled WGS sequence"/>
</dbReference>
<reference evidence="2" key="1">
    <citation type="journal article" date="2019" name="Int. J. Syst. Evol. Microbiol.">
        <title>The Global Catalogue of Microorganisms (GCM) 10K type strain sequencing project: providing services to taxonomists for standard genome sequencing and annotation.</title>
        <authorList>
            <consortium name="The Broad Institute Genomics Platform"/>
            <consortium name="The Broad Institute Genome Sequencing Center for Infectious Disease"/>
            <person name="Wu L."/>
            <person name="Ma J."/>
        </authorList>
    </citation>
    <scope>NUCLEOTIDE SEQUENCE [LARGE SCALE GENOMIC DNA]</scope>
    <source>
        <strain evidence="2">JCM 4376</strain>
    </source>
</reference>
<keyword evidence="2" id="KW-1185">Reference proteome</keyword>
<sequence>METVRSPMSRTLTVPEPLLATYACSPRGPIATPSGLVPTGIVNTARAVAEVGDTAVRLGRSTAGVAELLIMHLLSVGRRRRRVIHTKDRTRGMAP</sequence>
<dbReference type="EMBL" id="BMTF01000041">
    <property type="protein sequence ID" value="GGV96724.1"/>
    <property type="molecule type" value="Genomic_DNA"/>
</dbReference>
<protein>
    <submittedName>
        <fullName evidence="1">Uncharacterized protein</fullName>
    </submittedName>
</protein>
<accession>A0ABQ2WBA5</accession>
<gene>
    <name evidence="1" type="ORF">GCM10015535_66680</name>
</gene>
<organism evidence="1 2">
    <name type="scientific">Streptomyces gelaticus</name>
    <dbReference type="NCBI Taxonomy" id="285446"/>
    <lineage>
        <taxon>Bacteria</taxon>
        <taxon>Bacillati</taxon>
        <taxon>Actinomycetota</taxon>
        <taxon>Actinomycetes</taxon>
        <taxon>Kitasatosporales</taxon>
        <taxon>Streptomycetaceae</taxon>
        <taxon>Streptomyces</taxon>
    </lineage>
</organism>
<comment type="caution">
    <text evidence="1">The sequence shown here is derived from an EMBL/GenBank/DDBJ whole genome shotgun (WGS) entry which is preliminary data.</text>
</comment>